<evidence type="ECO:0000256" key="1">
    <source>
        <dbReference type="ARBA" id="ARBA00007613"/>
    </source>
</evidence>
<dbReference type="InterPro" id="IPR003423">
    <property type="entry name" value="OMP_efflux"/>
</dbReference>
<dbReference type="PANTHER" id="PTHR30203">
    <property type="entry name" value="OUTER MEMBRANE CATION EFFLUX PROTEIN"/>
    <property type="match status" value="1"/>
</dbReference>
<keyword evidence="2" id="KW-1134">Transmembrane beta strand</keyword>
<dbReference type="Gene3D" id="1.20.1600.10">
    <property type="entry name" value="Outer membrane efflux proteins (OEP)"/>
    <property type="match status" value="1"/>
</dbReference>
<dbReference type="EMBL" id="JAAQQR010000002">
    <property type="protein sequence ID" value="NID04387.1"/>
    <property type="molecule type" value="Genomic_DNA"/>
</dbReference>
<comment type="similarity">
    <text evidence="1 2">Belongs to the outer membrane factor (OMF) (TC 1.B.17) family.</text>
</comment>
<feature type="region of interest" description="Disordered" evidence="3">
    <location>
        <begin position="475"/>
        <end position="494"/>
    </location>
</feature>
<keyword evidence="2" id="KW-0812">Transmembrane</keyword>
<accession>A0ABX0Q219</accession>
<dbReference type="SUPFAM" id="SSF56954">
    <property type="entry name" value="Outer membrane efflux proteins (OEP)"/>
    <property type="match status" value="1"/>
</dbReference>
<feature type="signal peptide" evidence="2">
    <location>
        <begin position="1"/>
        <end position="23"/>
    </location>
</feature>
<evidence type="ECO:0000313" key="4">
    <source>
        <dbReference type="EMBL" id="NID04387.1"/>
    </source>
</evidence>
<evidence type="ECO:0000256" key="3">
    <source>
        <dbReference type="SAM" id="MobiDB-lite"/>
    </source>
</evidence>
<keyword evidence="2" id="KW-0449">Lipoprotein</keyword>
<dbReference type="Proteomes" id="UP001429601">
    <property type="component" value="Unassembled WGS sequence"/>
</dbReference>
<protein>
    <submittedName>
        <fullName evidence="4">Efflux transporter outer membrane subunit</fullName>
    </submittedName>
</protein>
<dbReference type="InterPro" id="IPR010131">
    <property type="entry name" value="MdtP/NodT-like"/>
</dbReference>
<feature type="compositionally biased region" description="Polar residues" evidence="3">
    <location>
        <begin position="104"/>
        <end position="115"/>
    </location>
</feature>
<organism evidence="4 5">
    <name type="scientific">Luteibacter jiangsuensis</name>
    <dbReference type="NCBI Taxonomy" id="637577"/>
    <lineage>
        <taxon>Bacteria</taxon>
        <taxon>Pseudomonadati</taxon>
        <taxon>Pseudomonadota</taxon>
        <taxon>Gammaproteobacteria</taxon>
        <taxon>Lysobacterales</taxon>
        <taxon>Rhodanobacteraceae</taxon>
        <taxon>Luteibacter</taxon>
    </lineage>
</organism>
<gene>
    <name evidence="4" type="ORF">HBF26_05785</name>
</gene>
<dbReference type="PROSITE" id="PS51257">
    <property type="entry name" value="PROKAR_LIPOPROTEIN"/>
    <property type="match status" value="1"/>
</dbReference>
<feature type="chain" id="PRO_5044967439" evidence="2">
    <location>
        <begin position="24"/>
        <end position="494"/>
    </location>
</feature>
<evidence type="ECO:0000313" key="5">
    <source>
        <dbReference type="Proteomes" id="UP001429601"/>
    </source>
</evidence>
<keyword evidence="2" id="KW-0732">Signal</keyword>
<keyword evidence="2" id="KW-0472">Membrane</keyword>
<proteinExistence type="inferred from homology"/>
<name>A0ABX0Q219_9GAMM</name>
<dbReference type="Gene3D" id="2.20.200.10">
    <property type="entry name" value="Outer membrane efflux proteins (OEP)"/>
    <property type="match status" value="1"/>
</dbReference>
<keyword evidence="5" id="KW-1185">Reference proteome</keyword>
<keyword evidence="2" id="KW-0564">Palmitate</keyword>
<dbReference type="PANTHER" id="PTHR30203:SF33">
    <property type="entry name" value="BLR4455 PROTEIN"/>
    <property type="match status" value="1"/>
</dbReference>
<comment type="caution">
    <text evidence="4">The sequence shown here is derived from an EMBL/GenBank/DDBJ whole genome shotgun (WGS) entry which is preliminary data.</text>
</comment>
<dbReference type="Pfam" id="PF02321">
    <property type="entry name" value="OEP"/>
    <property type="match status" value="2"/>
</dbReference>
<comment type="subcellular location">
    <subcellularLocation>
        <location evidence="2">Cell outer membrane</location>
        <topology evidence="2">Lipid-anchor</topology>
    </subcellularLocation>
</comment>
<sequence>MRDVVRRSLSLGVLLALAGCSLAPEYSRPTAGPLPDAFKGASNPEGWTIAAPKDEAARGPWWTAYSDPVLDRLEGRLNADNPDLAIALARVDASQAFLEQLGAAQQPQAGVSASPTRDRQSGRRPLRGANQPNEYDTRTFAFSTGYELDLWGRIRNEVATGRAQTQAAEADLASARLSLQAELADLYIKLRGYDVQAQIVQDSLKAFGEGQQITQNRMDGGVSSGLDVARANAQLADAQAQATELRVQRALTEHAIAALIGESASTFSLPPQKAAVPLPKIPLGVPSTLLERRPDIAAAERRAFAANAAIGVARAAFYPDVSLSAAFGFQDVGHGRLLSATNQFWSLGPLASFNLFDGGLRRGREAEARAEFASASAQYRHVVLHAFQQVEDNLTLLQELGRESEQEGAAAEAAKQSQTLATNRYNEGVVSYLEVVTAQTAALQAERTAERVHTRQLQASVDLIRALGGGWDGELRLSRTDSPVTRKPATPNAP</sequence>
<evidence type="ECO:0000256" key="2">
    <source>
        <dbReference type="RuleBase" id="RU362097"/>
    </source>
</evidence>
<reference evidence="4 5" key="1">
    <citation type="journal article" date="2011" name="Curr. Microbiol.">
        <title>Luteibacter jiangsuensis sp. nov.: a methamidophos-degrading bacterium isolated from a methamidophos-manufacturing factory.</title>
        <authorList>
            <person name="Wang L."/>
            <person name="Wang G.L."/>
            <person name="Li S.P."/>
            <person name="Jiang J.D."/>
        </authorList>
    </citation>
    <scope>NUCLEOTIDE SEQUENCE [LARGE SCALE GENOMIC DNA]</scope>
    <source>
        <strain evidence="4 5">CGMCC 1.10133</strain>
    </source>
</reference>
<feature type="region of interest" description="Disordered" evidence="3">
    <location>
        <begin position="104"/>
        <end position="135"/>
    </location>
</feature>
<dbReference type="NCBIfam" id="TIGR01845">
    <property type="entry name" value="outer_NodT"/>
    <property type="match status" value="1"/>
</dbReference>